<dbReference type="AlphaFoldDB" id="X1KJZ1"/>
<accession>X1KJZ1</accession>
<evidence type="ECO:0000313" key="2">
    <source>
        <dbReference type="EMBL" id="GAI07387.1"/>
    </source>
</evidence>
<evidence type="ECO:0000259" key="1">
    <source>
        <dbReference type="Pfam" id="PF04991"/>
    </source>
</evidence>
<gene>
    <name evidence="2" type="ORF">S06H3_15065</name>
</gene>
<reference evidence="2" key="1">
    <citation type="journal article" date="2014" name="Front. Microbiol.">
        <title>High frequency of phylogenetically diverse reductive dehalogenase-homologous genes in deep subseafloor sedimentary metagenomes.</title>
        <authorList>
            <person name="Kawai M."/>
            <person name="Futagami T."/>
            <person name="Toyoda A."/>
            <person name="Takaki Y."/>
            <person name="Nishi S."/>
            <person name="Hori S."/>
            <person name="Arai W."/>
            <person name="Tsubouchi T."/>
            <person name="Morono Y."/>
            <person name="Uchiyama I."/>
            <person name="Ito T."/>
            <person name="Fujiyama A."/>
            <person name="Inagaki F."/>
            <person name="Takami H."/>
        </authorList>
    </citation>
    <scope>NUCLEOTIDE SEQUENCE</scope>
    <source>
        <strain evidence="2">Expedition CK06-06</strain>
    </source>
</reference>
<dbReference type="GO" id="GO:0009100">
    <property type="term" value="P:glycoprotein metabolic process"/>
    <property type="evidence" value="ECO:0007669"/>
    <property type="project" value="UniProtKB-ARBA"/>
</dbReference>
<dbReference type="EMBL" id="BARV01007395">
    <property type="protein sequence ID" value="GAI07387.1"/>
    <property type="molecule type" value="Genomic_DNA"/>
</dbReference>
<feature type="domain" description="LicD/FKTN/FKRP nucleotidyltransferase" evidence="1">
    <location>
        <begin position="23"/>
        <end position="67"/>
    </location>
</feature>
<dbReference type="PANTHER" id="PTHR43404:SF1">
    <property type="entry name" value="MNN4P"/>
    <property type="match status" value="1"/>
</dbReference>
<dbReference type="InterPro" id="IPR007074">
    <property type="entry name" value="LicD/FKTN/FKRP_NTP_transf"/>
</dbReference>
<organism evidence="2">
    <name type="scientific">marine sediment metagenome</name>
    <dbReference type="NCBI Taxonomy" id="412755"/>
    <lineage>
        <taxon>unclassified sequences</taxon>
        <taxon>metagenomes</taxon>
        <taxon>ecological metagenomes</taxon>
    </lineage>
</organism>
<proteinExistence type="predicted"/>
<feature type="non-terminal residue" evidence="2">
    <location>
        <position position="74"/>
    </location>
</feature>
<dbReference type="InterPro" id="IPR052942">
    <property type="entry name" value="LPS_cholinephosphotransferase"/>
</dbReference>
<sequence length="74" mass="8898">MSEKMDEKIAIETLQLLKDLLDKHNIEFWLNYGTLLGAYRDKRFIRWDNDIDLSTWDINRDKLEILAKELDEKG</sequence>
<dbReference type="PANTHER" id="PTHR43404">
    <property type="entry name" value="LIPOPOLYSACCHARIDE CHOLINEPHOSPHOTRANSFERASE LICD"/>
    <property type="match status" value="1"/>
</dbReference>
<comment type="caution">
    <text evidence="2">The sequence shown here is derived from an EMBL/GenBank/DDBJ whole genome shotgun (WGS) entry which is preliminary data.</text>
</comment>
<dbReference type="Pfam" id="PF04991">
    <property type="entry name" value="LicD"/>
    <property type="match status" value="1"/>
</dbReference>
<protein>
    <recommendedName>
        <fullName evidence="1">LicD/FKTN/FKRP nucleotidyltransferase domain-containing protein</fullName>
    </recommendedName>
</protein>
<name>X1KJZ1_9ZZZZ</name>